<evidence type="ECO:0000313" key="11">
    <source>
        <dbReference type="Proteomes" id="UP000322976"/>
    </source>
</evidence>
<evidence type="ECO:0000256" key="3">
    <source>
        <dbReference type="ARBA" id="ARBA00022618"/>
    </source>
</evidence>
<feature type="coiled-coil region" evidence="9">
    <location>
        <begin position="21"/>
        <end position="62"/>
    </location>
</feature>
<keyword evidence="6" id="KW-0472">Membrane</keyword>
<evidence type="ECO:0000256" key="7">
    <source>
        <dbReference type="ARBA" id="ARBA00023306"/>
    </source>
</evidence>
<dbReference type="Proteomes" id="UP000322976">
    <property type="component" value="Unassembled WGS sequence"/>
</dbReference>
<keyword evidence="11" id="KW-1185">Reference proteome</keyword>
<evidence type="ECO:0000256" key="2">
    <source>
        <dbReference type="ARBA" id="ARBA00022475"/>
    </source>
</evidence>
<dbReference type="AlphaFoldDB" id="A0A5D8QAD9"/>
<evidence type="ECO:0000256" key="1">
    <source>
        <dbReference type="ARBA" id="ARBA00004401"/>
    </source>
</evidence>
<dbReference type="Pfam" id="PF04977">
    <property type="entry name" value="DivIC"/>
    <property type="match status" value="1"/>
</dbReference>
<keyword evidence="3 10" id="KW-0132">Cell division</keyword>
<name>A0A5D8QAD9_9THEO</name>
<keyword evidence="5" id="KW-1133">Transmembrane helix</keyword>
<dbReference type="EMBL" id="VTPS01000018">
    <property type="protein sequence ID" value="TZE81099.1"/>
    <property type="molecule type" value="Genomic_DNA"/>
</dbReference>
<evidence type="ECO:0000256" key="6">
    <source>
        <dbReference type="ARBA" id="ARBA00023136"/>
    </source>
</evidence>
<comment type="caution">
    <text evidence="10">The sequence shown here is derived from an EMBL/GenBank/DDBJ whole genome shotgun (WGS) entry which is preliminary data.</text>
</comment>
<keyword evidence="7" id="KW-0131">Cell cycle</keyword>
<keyword evidence="4" id="KW-0812">Transmembrane</keyword>
<comment type="subcellular location">
    <subcellularLocation>
        <location evidence="1">Cell membrane</location>
        <topology evidence="1">Single-pass type II membrane protein</topology>
    </subcellularLocation>
</comment>
<evidence type="ECO:0000313" key="10">
    <source>
        <dbReference type="EMBL" id="TZE81099.1"/>
    </source>
</evidence>
<gene>
    <name evidence="10" type="primary">ftsL</name>
    <name evidence="10" type="ORF">FWJ32_10795</name>
</gene>
<dbReference type="GO" id="GO:0051301">
    <property type="term" value="P:cell division"/>
    <property type="evidence" value="ECO:0007669"/>
    <property type="project" value="UniProtKB-KW"/>
</dbReference>
<evidence type="ECO:0000256" key="8">
    <source>
        <dbReference type="NCBIfam" id="TIGR02209"/>
    </source>
</evidence>
<dbReference type="RefSeq" id="WP_149545967.1">
    <property type="nucleotide sequence ID" value="NZ_VTPS01000018.1"/>
</dbReference>
<dbReference type="InterPro" id="IPR011922">
    <property type="entry name" value="Cell_div_FtsL"/>
</dbReference>
<evidence type="ECO:0000256" key="9">
    <source>
        <dbReference type="SAM" id="Coils"/>
    </source>
</evidence>
<evidence type="ECO:0000256" key="5">
    <source>
        <dbReference type="ARBA" id="ARBA00022989"/>
    </source>
</evidence>
<dbReference type="InterPro" id="IPR007060">
    <property type="entry name" value="FtsL/DivIC"/>
</dbReference>
<dbReference type="NCBIfam" id="TIGR02209">
    <property type="entry name" value="ftsL_broad"/>
    <property type="match status" value="1"/>
</dbReference>
<evidence type="ECO:0000256" key="4">
    <source>
        <dbReference type="ARBA" id="ARBA00022692"/>
    </source>
</evidence>
<proteinExistence type="predicted"/>
<keyword evidence="2" id="KW-1003">Cell membrane</keyword>
<accession>A0A5D8QAD9</accession>
<organism evidence="10 11">
    <name type="scientific">Calorimonas adulescens</name>
    <dbReference type="NCBI Taxonomy" id="2606906"/>
    <lineage>
        <taxon>Bacteria</taxon>
        <taxon>Bacillati</taxon>
        <taxon>Bacillota</taxon>
        <taxon>Clostridia</taxon>
        <taxon>Thermoanaerobacterales</taxon>
        <taxon>Thermoanaerobacteraceae</taxon>
        <taxon>Calorimonas</taxon>
    </lineage>
</organism>
<protein>
    <recommendedName>
        <fullName evidence="8">Cell division protein FtsL</fullName>
    </recommendedName>
</protein>
<dbReference type="GO" id="GO:0005886">
    <property type="term" value="C:plasma membrane"/>
    <property type="evidence" value="ECO:0007669"/>
    <property type="project" value="UniProtKB-SubCell"/>
</dbReference>
<keyword evidence="9" id="KW-0175">Coiled coil</keyword>
<sequence length="98" mass="11087">MEKLFKIILFSAFILYTSITVINQQMTIRQLELRKAELNTQIVEAKNENKRLQQELKEASSDSYVEKVAREKLNLVKDGDIIYVDVGGASDPLKGAGQ</sequence>
<reference evidence="10 11" key="1">
    <citation type="submission" date="2019-08" db="EMBL/GenBank/DDBJ databases">
        <title>Calorimonas adulescens gen. nov., sp. nov., an anaerobic thermophilic bacterium from Sakhalin hot spring.</title>
        <authorList>
            <person name="Khomyakova M.A."/>
            <person name="Merkel A.Y."/>
            <person name="Novikov A."/>
            <person name="Bonch-Osmolovskaya E.A."/>
            <person name="Slobodkin A.I."/>
        </authorList>
    </citation>
    <scope>NUCLEOTIDE SEQUENCE [LARGE SCALE GENOMIC DNA]</scope>
    <source>
        <strain evidence="10 11">A05MB</strain>
    </source>
</reference>